<organism evidence="1 2">
    <name type="scientific">Psilocybe cubensis</name>
    <name type="common">Psychedelic mushroom</name>
    <name type="synonym">Stropharia cubensis</name>
    <dbReference type="NCBI Taxonomy" id="181762"/>
    <lineage>
        <taxon>Eukaryota</taxon>
        <taxon>Fungi</taxon>
        <taxon>Dikarya</taxon>
        <taxon>Basidiomycota</taxon>
        <taxon>Agaricomycotina</taxon>
        <taxon>Agaricomycetes</taxon>
        <taxon>Agaricomycetidae</taxon>
        <taxon>Agaricales</taxon>
        <taxon>Agaricineae</taxon>
        <taxon>Strophariaceae</taxon>
        <taxon>Psilocybe</taxon>
    </lineage>
</organism>
<reference evidence="1" key="1">
    <citation type="submission" date="2021-10" db="EMBL/GenBank/DDBJ databases">
        <title>Psilocybe cubensis genome.</title>
        <authorList>
            <person name="Mckernan K.J."/>
            <person name="Crawford S."/>
            <person name="Trippe A."/>
            <person name="Kane L.T."/>
            <person name="Mclaughlin S."/>
        </authorList>
    </citation>
    <scope>NUCLEOTIDE SEQUENCE</scope>
    <source>
        <strain evidence="1">MGC-MH-2018</strain>
    </source>
</reference>
<evidence type="ECO:0000313" key="2">
    <source>
        <dbReference type="Proteomes" id="UP000664032"/>
    </source>
</evidence>
<name>A0ACB8H2X8_PSICU</name>
<sequence length="219" mass="24625">MATEGDIFPSKTCGIPLRRTSVRLRCRGWNRLLNMSEDFLEADEDEESLEEEDEDEESLDEEDEDEDEDEDDESLEDEESESLYEEDDDDDEDDESLEEEEEDEEAGEEVTKAPRLMGIAGSARAGSSLDLSLELASVSLSISRRFGRVVAETGWVPWKSASASTIESASRLKDGIKSNIVNEDVLGDDMISNVRLRDKSIIRSYKGNAIGYRWGTFSK</sequence>
<accession>A0ACB8H2X8</accession>
<proteinExistence type="predicted"/>
<comment type="caution">
    <text evidence="1">The sequence shown here is derived from an EMBL/GenBank/DDBJ whole genome shotgun (WGS) entry which is preliminary data.</text>
</comment>
<protein>
    <submittedName>
        <fullName evidence="1">Uncharacterized protein</fullName>
    </submittedName>
</protein>
<keyword evidence="2" id="KW-1185">Reference proteome</keyword>
<gene>
    <name evidence="1" type="ORF">JR316_0004164</name>
</gene>
<evidence type="ECO:0000313" key="1">
    <source>
        <dbReference type="EMBL" id="KAH9482069.1"/>
    </source>
</evidence>
<dbReference type="Proteomes" id="UP000664032">
    <property type="component" value="Unassembled WGS sequence"/>
</dbReference>
<dbReference type="EMBL" id="JAFIQS020000004">
    <property type="protein sequence ID" value="KAH9482069.1"/>
    <property type="molecule type" value="Genomic_DNA"/>
</dbReference>